<dbReference type="Gene3D" id="3.40.190.10">
    <property type="entry name" value="Periplasmic binding protein-like II"/>
    <property type="match status" value="1"/>
</dbReference>
<reference evidence="4" key="1">
    <citation type="submission" date="2023-07" db="EMBL/GenBank/DDBJ databases">
        <title>Sorghum-associated microbial communities from plants grown in Nebraska, USA.</title>
        <authorList>
            <person name="Schachtman D."/>
        </authorList>
    </citation>
    <scope>NUCLEOTIDE SEQUENCE</scope>
    <source>
        <strain evidence="4">DS3315</strain>
    </source>
</reference>
<evidence type="ECO:0000256" key="2">
    <source>
        <dbReference type="SAM" id="MobiDB-lite"/>
    </source>
</evidence>
<dbReference type="EMBL" id="JAUSRV010000008">
    <property type="protein sequence ID" value="MDP9972179.1"/>
    <property type="molecule type" value="Genomic_DNA"/>
</dbReference>
<dbReference type="InterPro" id="IPR005064">
    <property type="entry name" value="BUG"/>
</dbReference>
<feature type="region of interest" description="Disordered" evidence="2">
    <location>
        <begin position="1"/>
        <end position="20"/>
    </location>
</feature>
<protein>
    <submittedName>
        <fullName evidence="4">Tripartite-type tricarboxylate transporter receptor subunit TctC</fullName>
    </submittedName>
</protein>
<dbReference type="AlphaFoldDB" id="A0AAW8EIA6"/>
<name>A0AAW8EIA6_VARPD</name>
<keyword evidence="4" id="KW-0675">Receptor</keyword>
<dbReference type="PANTHER" id="PTHR42928:SF5">
    <property type="entry name" value="BLR1237 PROTEIN"/>
    <property type="match status" value="1"/>
</dbReference>
<evidence type="ECO:0000313" key="5">
    <source>
        <dbReference type="Proteomes" id="UP001224845"/>
    </source>
</evidence>
<dbReference type="InterPro" id="IPR042100">
    <property type="entry name" value="Bug_dom1"/>
</dbReference>
<proteinExistence type="inferred from homology"/>
<dbReference type="PANTHER" id="PTHR42928">
    <property type="entry name" value="TRICARBOXYLATE-BINDING PROTEIN"/>
    <property type="match status" value="1"/>
</dbReference>
<evidence type="ECO:0000313" key="4">
    <source>
        <dbReference type="EMBL" id="MDP9972179.1"/>
    </source>
</evidence>
<evidence type="ECO:0000256" key="1">
    <source>
        <dbReference type="ARBA" id="ARBA00006987"/>
    </source>
</evidence>
<dbReference type="Gene3D" id="3.40.190.150">
    <property type="entry name" value="Bordetella uptake gene, domain 1"/>
    <property type="match status" value="1"/>
</dbReference>
<accession>A0AAW8EIA6</accession>
<keyword evidence="3" id="KW-0732">Signal</keyword>
<dbReference type="Proteomes" id="UP001224845">
    <property type="component" value="Unassembled WGS sequence"/>
</dbReference>
<sequence>MASRPPSLDAFQKNQETEMKQQRRPAWLSLLLAVIAMVATTGAAHAQPNVTKMVVPFPPGGVTDQVARIMAEHMGRQLGQVIIIDNRPGAGSRLGVEAVIKSPGDGTTLLFTNSSYSILPVIDPKISFDPAKALAPISMTATYGLQIVTKKDFPASTLAEFIAYAKKNPGKLSYGSAGMGSGAHFAGEYFKSLTGTFLVHIPYRSTAGALNDVAGGQLDMAFDASAKPLVDAGHIKLLAVTSRQRDPRFPGTQTAAEAGVKAFVLESWVGVLAPATTPPPLLEKLNKAAGAALADPALQKRFAELGLRPEGGSSARFADAIRDDLVLYRGIAKESKLQFE</sequence>
<dbReference type="PIRSF" id="PIRSF017082">
    <property type="entry name" value="YflP"/>
    <property type="match status" value="1"/>
</dbReference>
<gene>
    <name evidence="4" type="ORF">J2W39_003421</name>
</gene>
<dbReference type="SUPFAM" id="SSF53850">
    <property type="entry name" value="Periplasmic binding protein-like II"/>
    <property type="match status" value="1"/>
</dbReference>
<feature type="chain" id="PRO_5043970196" evidence="3">
    <location>
        <begin position="47"/>
        <end position="340"/>
    </location>
</feature>
<feature type="signal peptide" evidence="3">
    <location>
        <begin position="1"/>
        <end position="46"/>
    </location>
</feature>
<dbReference type="RefSeq" id="WP_307594774.1">
    <property type="nucleotide sequence ID" value="NZ_JAUSRV010000008.1"/>
</dbReference>
<comment type="caution">
    <text evidence="4">The sequence shown here is derived from an EMBL/GenBank/DDBJ whole genome shotgun (WGS) entry which is preliminary data.</text>
</comment>
<evidence type="ECO:0000256" key="3">
    <source>
        <dbReference type="SAM" id="SignalP"/>
    </source>
</evidence>
<organism evidence="4 5">
    <name type="scientific">Variovorax paradoxus</name>
    <dbReference type="NCBI Taxonomy" id="34073"/>
    <lineage>
        <taxon>Bacteria</taxon>
        <taxon>Pseudomonadati</taxon>
        <taxon>Pseudomonadota</taxon>
        <taxon>Betaproteobacteria</taxon>
        <taxon>Burkholderiales</taxon>
        <taxon>Comamonadaceae</taxon>
        <taxon>Variovorax</taxon>
    </lineage>
</organism>
<comment type="similarity">
    <text evidence="1">Belongs to the UPF0065 (bug) family.</text>
</comment>
<dbReference type="Pfam" id="PF03401">
    <property type="entry name" value="TctC"/>
    <property type="match status" value="1"/>
</dbReference>